<dbReference type="GO" id="GO:0034464">
    <property type="term" value="C:BBSome"/>
    <property type="evidence" value="ECO:0007669"/>
    <property type="project" value="InterPro"/>
</dbReference>
<reference evidence="3" key="2">
    <citation type="submission" date="2022-06" db="UniProtKB">
        <authorList>
            <consortium name="EnsemblMetazoa"/>
        </authorList>
    </citation>
    <scope>IDENTIFICATION</scope>
</reference>
<dbReference type="GeneID" id="100162204"/>
<dbReference type="InterPro" id="IPR056419">
    <property type="entry name" value="GAE_BBS1"/>
</dbReference>
<dbReference type="OrthoDB" id="10259809at2759"/>
<evidence type="ECO:0000313" key="3">
    <source>
        <dbReference type="EnsemblMetazoa" id="XP_016660355.2"/>
    </source>
</evidence>
<dbReference type="GO" id="GO:0005119">
    <property type="term" value="F:smoothened binding"/>
    <property type="evidence" value="ECO:0007669"/>
    <property type="project" value="TreeGrafter"/>
</dbReference>
<protein>
    <recommendedName>
        <fullName evidence="5">Bardet-Biedl syndrome 1</fullName>
    </recommendedName>
</protein>
<keyword evidence="4" id="KW-1185">Reference proteome</keyword>
<dbReference type="InterPro" id="IPR028784">
    <property type="entry name" value="BBS1"/>
</dbReference>
<accession>A0A8R2H4Z1</accession>
<dbReference type="AlphaFoldDB" id="A0A8R2H4Z1"/>
<dbReference type="Pfam" id="PF14779">
    <property type="entry name" value="BBS1"/>
    <property type="match status" value="1"/>
</dbReference>
<evidence type="ECO:0000313" key="4">
    <source>
        <dbReference type="Proteomes" id="UP000007819"/>
    </source>
</evidence>
<name>A0A8R2H4Z1_ACYPI</name>
<dbReference type="GO" id="GO:0061512">
    <property type="term" value="P:protein localization to cilium"/>
    <property type="evidence" value="ECO:0007669"/>
    <property type="project" value="TreeGrafter"/>
</dbReference>
<dbReference type="InterPro" id="IPR032728">
    <property type="entry name" value="BBS1_N"/>
</dbReference>
<dbReference type="GO" id="GO:1905515">
    <property type="term" value="P:non-motile cilium assembly"/>
    <property type="evidence" value="ECO:0007669"/>
    <property type="project" value="InterPro"/>
</dbReference>
<dbReference type="KEGG" id="api:100162204"/>
<dbReference type="CTD" id="582"/>
<dbReference type="GO" id="GO:0005813">
    <property type="term" value="C:centrosome"/>
    <property type="evidence" value="ECO:0007669"/>
    <property type="project" value="TreeGrafter"/>
</dbReference>
<feature type="domain" description="Bardet-Biedl syndrome 1 protein GAE" evidence="2">
    <location>
        <begin position="489"/>
        <end position="587"/>
    </location>
</feature>
<dbReference type="PANTHER" id="PTHR20870">
    <property type="entry name" value="BARDET-BIEDL SYNDROME 1 PROTEIN"/>
    <property type="match status" value="1"/>
</dbReference>
<feature type="domain" description="Bardet-Biedl syndrome 1 N-terminal" evidence="1">
    <location>
        <begin position="26"/>
        <end position="275"/>
    </location>
</feature>
<reference evidence="4" key="1">
    <citation type="submission" date="2010-06" db="EMBL/GenBank/DDBJ databases">
        <authorList>
            <person name="Jiang H."/>
            <person name="Abraham K."/>
            <person name="Ali S."/>
            <person name="Alsbrooks S.L."/>
            <person name="Anim B.N."/>
            <person name="Anosike U.S."/>
            <person name="Attaway T."/>
            <person name="Bandaranaike D.P."/>
            <person name="Battles P.K."/>
            <person name="Bell S.N."/>
            <person name="Bell A.V."/>
            <person name="Beltran B."/>
            <person name="Bickham C."/>
            <person name="Bustamante Y."/>
            <person name="Caleb T."/>
            <person name="Canada A."/>
            <person name="Cardenas V."/>
            <person name="Carter K."/>
            <person name="Chacko J."/>
            <person name="Chandrabose M.N."/>
            <person name="Chavez D."/>
            <person name="Chavez A."/>
            <person name="Chen L."/>
            <person name="Chu H.-S."/>
            <person name="Claassen K.J."/>
            <person name="Cockrell R."/>
            <person name="Collins M."/>
            <person name="Cooper J.A."/>
            <person name="Cree A."/>
            <person name="Curry S.M."/>
            <person name="Da Y."/>
            <person name="Dao M.D."/>
            <person name="Das B."/>
            <person name="Davila M.-L."/>
            <person name="Davy-Carroll L."/>
            <person name="Denson S."/>
            <person name="Dinh H."/>
            <person name="Ebong V.E."/>
            <person name="Edwards J.R."/>
            <person name="Egan A."/>
            <person name="El-Daye J."/>
            <person name="Escobedo L."/>
            <person name="Fernandez S."/>
            <person name="Fernando P.R."/>
            <person name="Flagg N."/>
            <person name="Forbes L.D."/>
            <person name="Fowler R.G."/>
            <person name="Fu Q."/>
            <person name="Gabisi R.A."/>
            <person name="Ganer J."/>
            <person name="Garbino Pronczuk A."/>
            <person name="Garcia R.M."/>
            <person name="Garner T."/>
            <person name="Garrett T.E."/>
            <person name="Gonzalez D.A."/>
            <person name="Hamid H."/>
            <person name="Hawkins E.S."/>
            <person name="Hirani K."/>
            <person name="Hogues M.E."/>
            <person name="Hollins B."/>
            <person name="Hsiao C.-H."/>
            <person name="Jabil R."/>
            <person name="James M.L."/>
            <person name="Jhangiani S.N."/>
            <person name="Johnson B."/>
            <person name="Johnson Q."/>
            <person name="Joshi V."/>
            <person name="Kalu J.B."/>
            <person name="Kam C."/>
            <person name="Kashfia A."/>
            <person name="Keebler J."/>
            <person name="Kisamo H."/>
            <person name="Kovar C.L."/>
            <person name="Lago L.A."/>
            <person name="Lai C.-Y."/>
            <person name="Laidlaw J."/>
            <person name="Lara F."/>
            <person name="Le T.-K."/>
            <person name="Lee S.L."/>
            <person name="Legall F.H."/>
            <person name="Lemon S.J."/>
            <person name="Lewis L.R."/>
            <person name="Li B."/>
            <person name="Liu Y."/>
            <person name="Liu Y.-S."/>
            <person name="Lopez J."/>
            <person name="Lozado R.J."/>
            <person name="Lu J."/>
            <person name="Madu R.C."/>
            <person name="Maheshwari M."/>
            <person name="Maheshwari R."/>
            <person name="Malloy K."/>
            <person name="Martinez E."/>
            <person name="Mathew T."/>
            <person name="Mercado I.C."/>
            <person name="Mercado C."/>
            <person name="Meyer B."/>
            <person name="Montgomery K."/>
            <person name="Morgan M.B."/>
            <person name="Munidasa M."/>
            <person name="Nazareth L.V."/>
            <person name="Nelson J."/>
            <person name="Ng B.M."/>
            <person name="Nguyen N.B."/>
            <person name="Nguyen P.Q."/>
            <person name="Nguyen T."/>
            <person name="Obregon M."/>
            <person name="Okwuonu G.O."/>
            <person name="Onwere C.G."/>
            <person name="Orozco G."/>
            <person name="Parra A."/>
            <person name="Patel S."/>
            <person name="Patil S."/>
            <person name="Perez A."/>
            <person name="Perez Y."/>
            <person name="Pham C."/>
            <person name="Primus E.L."/>
            <person name="Pu L.-L."/>
            <person name="Puazo M."/>
            <person name="Qin X."/>
            <person name="Quiroz J.B."/>
            <person name="Reese J."/>
            <person name="Richards S."/>
            <person name="Rives C.M."/>
            <person name="Robberts R."/>
            <person name="Ruiz S.J."/>
            <person name="Ruiz M.J."/>
            <person name="Santibanez J."/>
            <person name="Schneider B.W."/>
            <person name="Sisson I."/>
            <person name="Smith M."/>
            <person name="Sodergren E."/>
            <person name="Song X.-Z."/>
            <person name="Song B.B."/>
            <person name="Summersgill H."/>
            <person name="Thelus R."/>
            <person name="Thornton R.D."/>
            <person name="Trejos Z.Y."/>
            <person name="Usmani K."/>
            <person name="Vattathil S."/>
            <person name="Villasana D."/>
            <person name="Walker D.L."/>
            <person name="Wang S."/>
            <person name="Wang K."/>
            <person name="White C.S."/>
            <person name="Williams A.C."/>
            <person name="Williamson J."/>
            <person name="Wilson K."/>
            <person name="Woghiren I.O."/>
            <person name="Woodworth J.R."/>
            <person name="Worley K.C."/>
            <person name="Wright R.A."/>
            <person name="Wu W."/>
            <person name="Young L."/>
            <person name="Zhang L."/>
            <person name="Zhang J."/>
            <person name="Zhu Y."/>
            <person name="Muzny D.M."/>
            <person name="Weinstock G."/>
            <person name="Gibbs R.A."/>
        </authorList>
    </citation>
    <scope>NUCLEOTIDE SEQUENCE [LARGE SCALE GENOMIC DNA]</scope>
    <source>
        <strain evidence="4">LSR1</strain>
    </source>
</reference>
<organism evidence="3 4">
    <name type="scientific">Acyrthosiphon pisum</name>
    <name type="common">Pea aphid</name>
    <dbReference type="NCBI Taxonomy" id="7029"/>
    <lineage>
        <taxon>Eukaryota</taxon>
        <taxon>Metazoa</taxon>
        <taxon>Ecdysozoa</taxon>
        <taxon>Arthropoda</taxon>
        <taxon>Hexapoda</taxon>
        <taxon>Insecta</taxon>
        <taxon>Pterygota</taxon>
        <taxon>Neoptera</taxon>
        <taxon>Paraneoptera</taxon>
        <taxon>Hemiptera</taxon>
        <taxon>Sternorrhyncha</taxon>
        <taxon>Aphidomorpha</taxon>
        <taxon>Aphidoidea</taxon>
        <taxon>Aphididae</taxon>
        <taxon>Macrosiphini</taxon>
        <taxon>Acyrthosiphon</taxon>
    </lineage>
</organism>
<sequence length="602" mass="68201">MSAVIDQVYLYVLQAYNSSSEWNSTWIDVDINPPINLQTYNCCMMLSDVHGDNDNKFVVVDFGSGTSSPQLKIFKGLKQTHVIYLNEKPSAITTVYTDNSEQHIPCVAVVIKNEIYFYRNCKPYHKYSIQSTTIRDTEECKLWQESEDAFDLLKRLQVLSSTIGFVSLSTTSQQMLCLNECHVNEYFEKCRKTNLVKQHTITCVTELKRNMSDVHGVSCLVIATTDMISILDTESFKILPDKYELQGETAYMSATGLYDVDYKILVATRTGRLYIFSKSSTSGFKVETTHAIVAVILRIDKFICCTIDGLLQCYTLKCVSLWNVKLPGDPTSMVNMYVQSMSLEMTVVSCNVINADGHSRGLVLMYCGSTVIHKISMPDTVTCITFGRFGQEENALIMINTNGKVDIKLLKRTATFDLCVRPTLTAHVQGNLSIPKRSNVFIEQTLREREHCKEMHVRTQQTWQLLQIVVSNERLNSIKQKVTSQFLHTSAQLLGLGPRFKIRFFLKNLGKDPLMGINVAFLYNAEYHSIESPRCRVPIIVPGTEIYCETFVTCCTYGGSDDRAIDIIVNRGTNVMYRAKVNMPVYNIQTSNLSEELNDIMS</sequence>
<dbReference type="PANTHER" id="PTHR20870:SF0">
    <property type="entry name" value="BARDET-BIEDL SYNDROME 1 PROTEIN"/>
    <property type="match status" value="1"/>
</dbReference>
<proteinExistence type="predicted"/>
<dbReference type="EnsemblMetazoa" id="XM_016804866.2">
    <property type="protein sequence ID" value="XP_016660355.2"/>
    <property type="gene ID" value="LOC100162204"/>
</dbReference>
<dbReference type="GO" id="GO:0005113">
    <property type="term" value="F:patched binding"/>
    <property type="evidence" value="ECO:0007669"/>
    <property type="project" value="TreeGrafter"/>
</dbReference>
<evidence type="ECO:0008006" key="5">
    <source>
        <dbReference type="Google" id="ProtNLM"/>
    </source>
</evidence>
<evidence type="ECO:0000259" key="1">
    <source>
        <dbReference type="Pfam" id="PF14779"/>
    </source>
</evidence>
<dbReference type="GO" id="GO:0005930">
    <property type="term" value="C:axoneme"/>
    <property type="evidence" value="ECO:0007669"/>
    <property type="project" value="TreeGrafter"/>
</dbReference>
<dbReference type="RefSeq" id="XP_016660355.2">
    <property type="nucleotide sequence ID" value="XM_016804866.2"/>
</dbReference>
<dbReference type="Pfam" id="PF23304">
    <property type="entry name" value="GAE_BBS1"/>
    <property type="match status" value="1"/>
</dbReference>
<dbReference type="Proteomes" id="UP000007819">
    <property type="component" value="Chromosome X"/>
</dbReference>
<evidence type="ECO:0000259" key="2">
    <source>
        <dbReference type="Pfam" id="PF23304"/>
    </source>
</evidence>